<dbReference type="EMBL" id="UINC01004145">
    <property type="protein sequence ID" value="SVA12148.1"/>
    <property type="molecule type" value="Genomic_DNA"/>
</dbReference>
<evidence type="ECO:0000313" key="1">
    <source>
        <dbReference type="EMBL" id="SVA12148.1"/>
    </source>
</evidence>
<accession>A0A381T986</accession>
<protein>
    <submittedName>
        <fullName evidence="1">Uncharacterized protein</fullName>
    </submittedName>
</protein>
<proteinExistence type="predicted"/>
<dbReference type="AlphaFoldDB" id="A0A381T986"/>
<gene>
    <name evidence="1" type="ORF">METZ01_LOCUS65002</name>
</gene>
<organism evidence="1">
    <name type="scientific">marine metagenome</name>
    <dbReference type="NCBI Taxonomy" id="408172"/>
    <lineage>
        <taxon>unclassified sequences</taxon>
        <taxon>metagenomes</taxon>
        <taxon>ecological metagenomes</taxon>
    </lineage>
</organism>
<sequence>MIETSPNIIGIARRIKEGPTGPSVMRFLTECCLEELAEGEDVNKT</sequence>
<reference evidence="1" key="1">
    <citation type="submission" date="2018-05" db="EMBL/GenBank/DDBJ databases">
        <authorList>
            <person name="Lanie J.A."/>
            <person name="Ng W.-L."/>
            <person name="Kazmierczak K.M."/>
            <person name="Andrzejewski T.M."/>
            <person name="Davidsen T.M."/>
            <person name="Wayne K.J."/>
            <person name="Tettelin H."/>
            <person name="Glass J.I."/>
            <person name="Rusch D."/>
            <person name="Podicherti R."/>
            <person name="Tsui H.-C.T."/>
            <person name="Winkler M.E."/>
        </authorList>
    </citation>
    <scope>NUCLEOTIDE SEQUENCE</scope>
</reference>
<name>A0A381T986_9ZZZZ</name>